<feature type="compositionally biased region" description="Gly residues" evidence="3">
    <location>
        <begin position="411"/>
        <end position="436"/>
    </location>
</feature>
<feature type="region of interest" description="Disordered" evidence="3">
    <location>
        <begin position="744"/>
        <end position="780"/>
    </location>
</feature>
<dbReference type="Pfam" id="PF25090">
    <property type="entry name" value="DUF7805"/>
    <property type="match status" value="1"/>
</dbReference>
<dbReference type="InterPro" id="IPR023415">
    <property type="entry name" value="LDLR_class-A_CS"/>
</dbReference>
<dbReference type="PROSITE" id="PS50068">
    <property type="entry name" value="LDLRA_2"/>
    <property type="match status" value="2"/>
</dbReference>
<proteinExistence type="predicted"/>
<accession>A0A226DFE0</accession>
<dbReference type="PANTHER" id="PTHR47537">
    <property type="entry name" value="CUBILIN"/>
    <property type="match status" value="1"/>
</dbReference>
<comment type="caution">
    <text evidence="2">Lacks conserved residue(s) required for the propagation of feature annotation.</text>
</comment>
<dbReference type="SMART" id="SM00042">
    <property type="entry name" value="CUB"/>
    <property type="match status" value="1"/>
</dbReference>
<evidence type="ECO:0000256" key="4">
    <source>
        <dbReference type="SAM" id="Phobius"/>
    </source>
</evidence>
<protein>
    <submittedName>
        <fullName evidence="6">Low-density lipoprotein receptor-related protein 1B</fullName>
    </submittedName>
</protein>
<dbReference type="CDD" id="cd00041">
    <property type="entry name" value="CUB"/>
    <property type="match status" value="1"/>
</dbReference>
<dbReference type="PROSITE" id="PS01209">
    <property type="entry name" value="LDLRA_1"/>
    <property type="match status" value="1"/>
</dbReference>
<dbReference type="InterPro" id="IPR035914">
    <property type="entry name" value="Sperma_CUB_dom_sf"/>
</dbReference>
<comment type="caution">
    <text evidence="6">The sequence shown here is derived from an EMBL/GenBank/DDBJ whole genome shotgun (WGS) entry which is preliminary data.</text>
</comment>
<organism evidence="6 7">
    <name type="scientific">Folsomia candida</name>
    <name type="common">Springtail</name>
    <dbReference type="NCBI Taxonomy" id="158441"/>
    <lineage>
        <taxon>Eukaryota</taxon>
        <taxon>Metazoa</taxon>
        <taxon>Ecdysozoa</taxon>
        <taxon>Arthropoda</taxon>
        <taxon>Hexapoda</taxon>
        <taxon>Collembola</taxon>
        <taxon>Entomobryomorpha</taxon>
        <taxon>Isotomoidea</taxon>
        <taxon>Isotomidae</taxon>
        <taxon>Proisotominae</taxon>
        <taxon>Folsomia</taxon>
    </lineage>
</organism>
<dbReference type="Gene3D" id="2.60.120.290">
    <property type="entry name" value="Spermadhesin, CUB domain"/>
    <property type="match status" value="2"/>
</dbReference>
<feature type="transmembrane region" description="Helical" evidence="4">
    <location>
        <begin position="110"/>
        <end position="128"/>
    </location>
</feature>
<evidence type="ECO:0000313" key="6">
    <source>
        <dbReference type="EMBL" id="OXA43698.1"/>
    </source>
</evidence>
<feature type="compositionally biased region" description="Low complexity" evidence="3">
    <location>
        <begin position="1023"/>
        <end position="1037"/>
    </location>
</feature>
<dbReference type="OMA" id="YEYETAN"/>
<feature type="compositionally biased region" description="Gly residues" evidence="3">
    <location>
        <begin position="1188"/>
        <end position="1198"/>
    </location>
</feature>
<dbReference type="SUPFAM" id="SSF49854">
    <property type="entry name" value="Spermadhesin, CUB domain"/>
    <property type="match status" value="1"/>
</dbReference>
<feature type="disulfide bond" evidence="2">
    <location>
        <begin position="131"/>
        <end position="143"/>
    </location>
</feature>
<feature type="region of interest" description="Disordered" evidence="3">
    <location>
        <begin position="1012"/>
        <end position="1045"/>
    </location>
</feature>
<dbReference type="InterPro" id="IPR056707">
    <property type="entry name" value="DUF7805"/>
</dbReference>
<dbReference type="OrthoDB" id="10037824at2759"/>
<evidence type="ECO:0000313" key="7">
    <source>
        <dbReference type="Proteomes" id="UP000198287"/>
    </source>
</evidence>
<dbReference type="PANTHER" id="PTHR47537:SF3">
    <property type="entry name" value="CUB DOMAIN-CONTAINING PROTEIN"/>
    <property type="match status" value="1"/>
</dbReference>
<evidence type="ECO:0000256" key="1">
    <source>
        <dbReference type="ARBA" id="ARBA00023157"/>
    </source>
</evidence>
<dbReference type="SUPFAM" id="SSF57424">
    <property type="entry name" value="LDL receptor-like module"/>
    <property type="match status" value="2"/>
</dbReference>
<evidence type="ECO:0000256" key="3">
    <source>
        <dbReference type="SAM" id="MobiDB-lite"/>
    </source>
</evidence>
<evidence type="ECO:0000256" key="2">
    <source>
        <dbReference type="PROSITE-ProRule" id="PRU00124"/>
    </source>
</evidence>
<gene>
    <name evidence="6" type="ORF">Fcan01_21625</name>
</gene>
<dbReference type="STRING" id="158441.A0A226DFE0"/>
<dbReference type="InterPro" id="IPR053207">
    <property type="entry name" value="Non-NMDA_GluR_Accessory"/>
</dbReference>
<feature type="region of interest" description="Disordered" evidence="3">
    <location>
        <begin position="225"/>
        <end position="249"/>
    </location>
</feature>
<dbReference type="GO" id="GO:0005886">
    <property type="term" value="C:plasma membrane"/>
    <property type="evidence" value="ECO:0007669"/>
    <property type="project" value="TreeGrafter"/>
</dbReference>
<sequence length="1351" mass="147328">MGDNVLEDKTFKKYVKLETTILVPRLKPIVFSKCYPPEQVILTCGDSMTELEDYCFYHSGKVTRSRALGVVAVVMRLPFLKAMLINSQSSNCLTLSGRTNFYPRRKDANLLKGFIALAVFLTIFALLGEACQISEYYCDNRKCVPLDKFCDGVDNCGDGSDEPRHCSPCNRTFYGVVGGTYTIAVHRPSARDSQLPFVCQLTFAAGGSKFGDLVQLIFNSVTLGPSEDDDDEGRHASEKSPTCRQGHITLNEPDRPATAGHWCGHDWGQAVFFSETSRVTLALSMFSSLSSSSSSSSTNFAFDFRLTYKFLRKEDSFVRYGPQSRPYFRGQLLPGTFCSLIYNSCDKVPCALQTPNFPGIYPRNVTCYYAIRQLNAPVGHRAVIRLGQEKDHMVFVRNRAVSKKNAFVPGDSGGNSGLSGDSSGGKGVGSAGGGSGVDELTIGENCDTGSDHVTIYDGYTIRDPVLLRFCGGGKFPTLIGSGNELLMEFYSAPTDYLLQSAVNTAIQGFHVDVEIVYLPLGSHTYVENHNCLFTVSSFQQKRGFLTSPQHSLPSKTTCTYLLEGSPGEIVWISLLKFYIGKEYGKSGDEGGGGSGGYNVAGLTGSYNLGASSSSLSSSSGGSGLSAPSNYMTAMSQVSTMSSLECNTTYFQIWQGTYSDKFNNATLLAHLCEDTPIQRTCEFMLTSTTSSKPPPRACHPEESFISKGPNMSLKLKVETTTVLRPVEFKLYYEFVDTKQDGEAFSHPGLTGHPQNSPNLPKFLRTEQQQQQQQQGNLDGIPIDGGVTNSMKFSVGSCSRIFKSTNNAMQAATFTSPRNVFYFGRGGVTNLTCVYRFQGVKGQRVRITFNKISLAGGFCKSEVTSLTGRSMCRDITQNDTQSTKRVTEGRVQVWEVPWGGNGSRILKECLCDSEAGPFSFLSVSSTMDIVLNVKNMQPFHDQDHFTFEGSYEFISNHPACSRGQKLKSPSGTITLAQPERVPYQSCSHYPWEIQPASPSHYIYLRVPGHTMKKFVVPSSPHPQPHSKSSSTFSSSSSSSPGQERATHCDTRNRILVYSGGFSGHLLQIICPDDSSFGSRNQVEIFSLGWDTPSQFPNFVENPHLSMTSLPSNNQLIVELVSRGPSSNARYELKYIQISRRDEPLEWGVHAASSSSSSSTTGVLSGSSVITTSGGNIVGIDGGHKIVTPGDVGGGGTGSSGGITSSSSIGSSRDELEEDVCFKFKCPELNACISPTLFCDGISHCPSNYDEENCEYFPIPKTYLVLAAASLITFLVLSCCFGCLLCKKRRAERREKLLMSSRTPTEEMFFGGTGGTGTMSMGSSGAGGADFGASHHHHLHHHHRREMTRREIEC</sequence>
<dbReference type="Pfam" id="PF00057">
    <property type="entry name" value="Ldl_recept_a"/>
    <property type="match status" value="1"/>
</dbReference>
<keyword evidence="4" id="KW-0812">Transmembrane</keyword>
<dbReference type="PRINTS" id="PR00261">
    <property type="entry name" value="LDLRECEPTOR"/>
</dbReference>
<keyword evidence="7" id="KW-1185">Reference proteome</keyword>
<dbReference type="InterPro" id="IPR000859">
    <property type="entry name" value="CUB_dom"/>
</dbReference>
<dbReference type="Gene3D" id="4.10.400.10">
    <property type="entry name" value="Low-density Lipoprotein Receptor"/>
    <property type="match status" value="2"/>
</dbReference>
<keyword evidence="6" id="KW-0449">Lipoprotein</keyword>
<feature type="region of interest" description="Disordered" evidence="3">
    <location>
        <begin position="406"/>
        <end position="436"/>
    </location>
</feature>
<feature type="disulfide bond" evidence="2">
    <location>
        <begin position="1236"/>
        <end position="1251"/>
    </location>
</feature>
<dbReference type="PROSITE" id="PS01180">
    <property type="entry name" value="CUB"/>
    <property type="match status" value="1"/>
</dbReference>
<reference evidence="6 7" key="1">
    <citation type="submission" date="2015-12" db="EMBL/GenBank/DDBJ databases">
        <title>The genome of Folsomia candida.</title>
        <authorList>
            <person name="Faddeeva A."/>
            <person name="Derks M.F."/>
            <person name="Anvar Y."/>
            <person name="Smit S."/>
            <person name="Van Straalen N."/>
            <person name="Roelofs D."/>
        </authorList>
    </citation>
    <scope>NUCLEOTIDE SEQUENCE [LARGE SCALE GENOMIC DNA]</scope>
    <source>
        <strain evidence="6 7">VU population</strain>
        <tissue evidence="6">Whole body</tissue>
    </source>
</reference>
<feature type="domain" description="CUB" evidence="5">
    <location>
        <begin position="338"/>
        <end position="516"/>
    </location>
</feature>
<feature type="transmembrane region" description="Helical" evidence="4">
    <location>
        <begin position="1260"/>
        <end position="1283"/>
    </location>
</feature>
<dbReference type="InterPro" id="IPR036055">
    <property type="entry name" value="LDL_receptor-like_sf"/>
</dbReference>
<dbReference type="SMART" id="SM00192">
    <property type="entry name" value="LDLa"/>
    <property type="match status" value="2"/>
</dbReference>
<feature type="disulfide bond" evidence="2">
    <location>
        <begin position="138"/>
        <end position="156"/>
    </location>
</feature>
<feature type="compositionally biased region" description="Low complexity" evidence="3">
    <location>
        <begin position="1199"/>
        <end position="1208"/>
    </location>
</feature>
<dbReference type="Proteomes" id="UP000198287">
    <property type="component" value="Unassembled WGS sequence"/>
</dbReference>
<keyword evidence="4" id="KW-1133">Transmembrane helix</keyword>
<keyword evidence="1 2" id="KW-1015">Disulfide bond</keyword>
<dbReference type="CDD" id="cd00112">
    <property type="entry name" value="LDLa"/>
    <property type="match status" value="2"/>
</dbReference>
<name>A0A226DFE0_FOLCA</name>
<evidence type="ECO:0000259" key="5">
    <source>
        <dbReference type="PROSITE" id="PS01180"/>
    </source>
</evidence>
<keyword evidence="4" id="KW-0472">Membrane</keyword>
<dbReference type="InterPro" id="IPR002172">
    <property type="entry name" value="LDrepeatLR_classA_rpt"/>
</dbReference>
<dbReference type="EMBL" id="LNIX01000021">
    <property type="protein sequence ID" value="OXA43698.1"/>
    <property type="molecule type" value="Genomic_DNA"/>
</dbReference>
<feature type="region of interest" description="Disordered" evidence="3">
    <location>
        <begin position="1186"/>
        <end position="1208"/>
    </location>
</feature>
<keyword evidence="6" id="KW-0675">Receptor</keyword>